<dbReference type="InterPro" id="IPR013785">
    <property type="entry name" value="Aldolase_TIM"/>
</dbReference>
<evidence type="ECO:0000256" key="1">
    <source>
        <dbReference type="ARBA" id="ARBA00023015"/>
    </source>
</evidence>
<dbReference type="EMBL" id="CP155571">
    <property type="protein sequence ID" value="XFO70163.1"/>
    <property type="molecule type" value="Genomic_DNA"/>
</dbReference>
<dbReference type="InterPro" id="IPR020449">
    <property type="entry name" value="Tscrpt_reg_AraC-type_HTH"/>
</dbReference>
<dbReference type="PANTHER" id="PTHR31862:SF1">
    <property type="entry name" value="UPF0261 DOMAIN PROTEIN (AFU_ORTHOLOGUE AFUA_1G10120)"/>
    <property type="match status" value="1"/>
</dbReference>
<dbReference type="InterPro" id="IPR018062">
    <property type="entry name" value="HTH_AraC-typ_CS"/>
</dbReference>
<protein>
    <submittedName>
        <fullName evidence="5">HTH-type transcriptional activator RhaR</fullName>
    </submittedName>
</protein>
<dbReference type="SUPFAM" id="SSF51621">
    <property type="entry name" value="Phosphoenolpyruvate/pyruvate domain"/>
    <property type="match status" value="1"/>
</dbReference>
<dbReference type="RefSeq" id="WP_211285042.1">
    <property type="nucleotide sequence ID" value="NZ_CP155571.1"/>
</dbReference>
<dbReference type="Pfam" id="PF12833">
    <property type="entry name" value="HTH_18"/>
    <property type="match status" value="1"/>
</dbReference>
<organism evidence="5 6">
    <name type="scientific">Sporomusa acidovorans (strain ATCC 49682 / DSM 3132 / Mol)</name>
    <dbReference type="NCBI Taxonomy" id="1123286"/>
    <lineage>
        <taxon>Bacteria</taxon>
        <taxon>Bacillati</taxon>
        <taxon>Bacillota</taxon>
        <taxon>Negativicutes</taxon>
        <taxon>Selenomonadales</taxon>
        <taxon>Sporomusaceae</taxon>
        <taxon>Sporomusa</taxon>
    </lineage>
</organism>
<dbReference type="Proteomes" id="UP000216052">
    <property type="component" value="Chromosome"/>
</dbReference>
<keyword evidence="1" id="KW-0805">Transcription regulation</keyword>
<dbReference type="PROSITE" id="PS01124">
    <property type="entry name" value="HTH_ARAC_FAMILY_2"/>
    <property type="match status" value="1"/>
</dbReference>
<reference evidence="5" key="1">
    <citation type="submission" date="2024-05" db="EMBL/GenBank/DDBJ databases">
        <title>Isolation and characterization of Sporomusa carbonis sp. nov., a carboxydotrophic hydrogenogen in the genus of Sporomusa isolated from a charcoal burning pile.</title>
        <authorList>
            <person name="Boeer T."/>
            <person name="Rosenbaum F."/>
            <person name="Eysell L."/>
            <person name="Mueller V."/>
            <person name="Daniel R."/>
            <person name="Poehlein A."/>
        </authorList>
    </citation>
    <scope>NUCLEOTIDE SEQUENCE [LARGE SCALE GENOMIC DNA]</scope>
    <source>
        <strain evidence="5">DSM 3132</strain>
    </source>
</reference>
<dbReference type="SUPFAM" id="SSF46689">
    <property type="entry name" value="Homeodomain-like"/>
    <property type="match status" value="2"/>
</dbReference>
<evidence type="ECO:0000256" key="2">
    <source>
        <dbReference type="ARBA" id="ARBA00023125"/>
    </source>
</evidence>
<gene>
    <name evidence="5" type="primary">rhaR_1</name>
    <name evidence="5" type="ORF">SPACI_001510</name>
</gene>
<keyword evidence="2" id="KW-0238">DNA-binding</keyword>
<dbReference type="SMART" id="SM00342">
    <property type="entry name" value="HTH_ARAC"/>
    <property type="match status" value="1"/>
</dbReference>
<accession>A0ABZ3IVT8</accession>
<evidence type="ECO:0000313" key="5">
    <source>
        <dbReference type="EMBL" id="XFO70163.1"/>
    </source>
</evidence>
<keyword evidence="6" id="KW-1185">Reference proteome</keyword>
<dbReference type="PANTHER" id="PTHR31862">
    <property type="entry name" value="UPF0261 DOMAIN PROTEIN (AFU_ORTHOLOGUE AFUA_1G10120)"/>
    <property type="match status" value="1"/>
</dbReference>
<proteinExistence type="predicted"/>
<evidence type="ECO:0000259" key="4">
    <source>
        <dbReference type="PROSITE" id="PS01124"/>
    </source>
</evidence>
<dbReference type="InterPro" id="IPR051353">
    <property type="entry name" value="Tobamovirus_resist_UPF0261"/>
</dbReference>
<dbReference type="InterPro" id="IPR015813">
    <property type="entry name" value="Pyrv/PenolPyrv_kinase-like_dom"/>
</dbReference>
<name>A0ABZ3IVT8_SPOA4</name>
<dbReference type="PRINTS" id="PR00032">
    <property type="entry name" value="HTHARAC"/>
</dbReference>
<keyword evidence="3" id="KW-0804">Transcription</keyword>
<dbReference type="InterPro" id="IPR009215">
    <property type="entry name" value="TIM-br_IGPS-like"/>
</dbReference>
<evidence type="ECO:0000313" key="6">
    <source>
        <dbReference type="Proteomes" id="UP000216052"/>
    </source>
</evidence>
<evidence type="ECO:0000256" key="3">
    <source>
        <dbReference type="ARBA" id="ARBA00023163"/>
    </source>
</evidence>
<dbReference type="Pfam" id="PF09370">
    <property type="entry name" value="PEP_hydrolase"/>
    <property type="match status" value="1"/>
</dbReference>
<dbReference type="Gene3D" id="1.10.10.60">
    <property type="entry name" value="Homeodomain-like"/>
    <property type="match status" value="2"/>
</dbReference>
<dbReference type="InterPro" id="IPR009057">
    <property type="entry name" value="Homeodomain-like_sf"/>
</dbReference>
<sequence length="397" mass="44423">MAWQREQVLKKLKNQIRITGHIIGVAVGAGITAKYALKAGADLLLALNSGRFRQMGQSSLAGWLPFANCNEMVIDFGTREIIPVAKEIPVIFGLNATDPTIELDEYIDLISAQGFSGINNFPTVGMIDGQFREALEEDGISFEREIEAIRIAHNKNLFTLAFVFDARQAKEMLKAGADLICAHLGLTKGGYIGAKKVLSLHSAKLIADEIFNACDEVSVDTIKMIYGGPVKTPIDLSFMYNNTKTMGYIGGSSFERIPSEDAITNITKAFKKTGYIEQDELLVKMIEGVKNHYDYVDFIKEYVSVNYMNEVLFSDLANVAHISRSHLSALFKKEVGCTFPEYLVQFRISKAKEIMKFNNIRLNEVANMVGFKDYAHFSKTFKRLTGISPEKYQIRFK</sequence>
<feature type="domain" description="HTH araC/xylS-type" evidence="4">
    <location>
        <begin position="297"/>
        <end position="395"/>
    </location>
</feature>
<dbReference type="InterPro" id="IPR018060">
    <property type="entry name" value="HTH_AraC"/>
</dbReference>
<dbReference type="Gene3D" id="3.20.20.70">
    <property type="entry name" value="Aldolase class I"/>
    <property type="match status" value="1"/>
</dbReference>
<dbReference type="PROSITE" id="PS00041">
    <property type="entry name" value="HTH_ARAC_FAMILY_1"/>
    <property type="match status" value="1"/>
</dbReference>